<dbReference type="InterPro" id="IPR023213">
    <property type="entry name" value="CAT-like_dom_sf"/>
</dbReference>
<dbReference type="FunCoup" id="A0A200QZE3">
    <property type="interactions" value="181"/>
</dbReference>
<comment type="caution">
    <text evidence="2">The sequence shown here is derived from an EMBL/GenBank/DDBJ whole genome shotgun (WGS) entry which is preliminary data.</text>
</comment>
<name>A0A200QZE3_MACCD</name>
<keyword evidence="1 2" id="KW-0808">Transferase</keyword>
<dbReference type="InParanoid" id="A0A200QZE3"/>
<dbReference type="Pfam" id="PF02458">
    <property type="entry name" value="Transferase"/>
    <property type="match status" value="1"/>
</dbReference>
<dbReference type="OrthoDB" id="1862401at2759"/>
<protein>
    <submittedName>
        <fullName evidence="2">Transferase</fullName>
    </submittedName>
</protein>
<dbReference type="EMBL" id="MVGT01000732">
    <property type="protein sequence ID" value="OVA15857.1"/>
    <property type="molecule type" value="Genomic_DNA"/>
</dbReference>
<dbReference type="STRING" id="56857.A0A200QZE3"/>
<reference evidence="2 3" key="1">
    <citation type="journal article" date="2017" name="Mol. Plant">
        <title>The Genome of Medicinal Plant Macleaya cordata Provides New Insights into Benzylisoquinoline Alkaloids Metabolism.</title>
        <authorList>
            <person name="Liu X."/>
            <person name="Liu Y."/>
            <person name="Huang P."/>
            <person name="Ma Y."/>
            <person name="Qing Z."/>
            <person name="Tang Q."/>
            <person name="Cao H."/>
            <person name="Cheng P."/>
            <person name="Zheng Y."/>
            <person name="Yuan Z."/>
            <person name="Zhou Y."/>
            <person name="Liu J."/>
            <person name="Tang Z."/>
            <person name="Zhuo Y."/>
            <person name="Zhang Y."/>
            <person name="Yu L."/>
            <person name="Huang J."/>
            <person name="Yang P."/>
            <person name="Peng Q."/>
            <person name="Zhang J."/>
            <person name="Jiang W."/>
            <person name="Zhang Z."/>
            <person name="Lin K."/>
            <person name="Ro D.K."/>
            <person name="Chen X."/>
            <person name="Xiong X."/>
            <person name="Shang Y."/>
            <person name="Huang S."/>
            <person name="Zeng J."/>
        </authorList>
    </citation>
    <scope>NUCLEOTIDE SEQUENCE [LARGE SCALE GENOMIC DNA]</scope>
    <source>
        <strain evidence="3">cv. BLH2017</strain>
        <tissue evidence="2">Root</tissue>
    </source>
</reference>
<dbReference type="PANTHER" id="PTHR31896">
    <property type="entry name" value="FAMILY REGULATORY PROTEIN, PUTATIVE (AFU_ORTHOLOGUE AFUA_3G14730)-RELATED"/>
    <property type="match status" value="1"/>
</dbReference>
<dbReference type="GO" id="GO:0016740">
    <property type="term" value="F:transferase activity"/>
    <property type="evidence" value="ECO:0007669"/>
    <property type="project" value="UniProtKB-KW"/>
</dbReference>
<evidence type="ECO:0000256" key="1">
    <source>
        <dbReference type="ARBA" id="ARBA00022679"/>
    </source>
</evidence>
<dbReference type="PANTHER" id="PTHR31896:SF43">
    <property type="entry name" value="PROTEIN ENHANCED PSEUDOMONAS SUSCEPTIBILITY 1"/>
    <property type="match status" value="1"/>
</dbReference>
<evidence type="ECO:0000313" key="3">
    <source>
        <dbReference type="Proteomes" id="UP000195402"/>
    </source>
</evidence>
<dbReference type="Gene3D" id="3.30.559.10">
    <property type="entry name" value="Chloramphenicol acetyltransferase-like domain"/>
    <property type="match status" value="2"/>
</dbReference>
<accession>A0A200QZE3</accession>
<dbReference type="InterPro" id="IPR051283">
    <property type="entry name" value="Sec_Metabolite_Acyltrans"/>
</dbReference>
<keyword evidence="3" id="KW-1185">Reference proteome</keyword>
<proteinExistence type="predicted"/>
<organism evidence="2 3">
    <name type="scientific">Macleaya cordata</name>
    <name type="common">Five-seeded plume-poppy</name>
    <name type="synonym">Bocconia cordata</name>
    <dbReference type="NCBI Taxonomy" id="56857"/>
    <lineage>
        <taxon>Eukaryota</taxon>
        <taxon>Viridiplantae</taxon>
        <taxon>Streptophyta</taxon>
        <taxon>Embryophyta</taxon>
        <taxon>Tracheophyta</taxon>
        <taxon>Spermatophyta</taxon>
        <taxon>Magnoliopsida</taxon>
        <taxon>Ranunculales</taxon>
        <taxon>Papaveraceae</taxon>
        <taxon>Papaveroideae</taxon>
        <taxon>Macleaya</taxon>
    </lineage>
</organism>
<gene>
    <name evidence="2" type="ORF">BVC80_1825g120</name>
</gene>
<dbReference type="Proteomes" id="UP000195402">
    <property type="component" value="Unassembled WGS sequence"/>
</dbReference>
<evidence type="ECO:0000313" key="2">
    <source>
        <dbReference type="EMBL" id="OVA15857.1"/>
    </source>
</evidence>
<dbReference type="OMA" id="ETENTAW"/>
<sequence>MNCEDVRYVSTSTVRPTSHGVAIQQRIDLTTWDLFFLPHQYMQRGLLFKKPCGQSKLVETNIISHLKTSLSRTLDHFFPLAGRLATTKHDDGTISVYIDCNSAGAEFIHAAADITIADILDPTYVPHIVRSFFPLNGVINYDGRSQPLLSAQVTELIDGIFISCSVNHVICDGISFSHFFNSWSEISRGLDHISRPPIIERWFLENTDCPIRLPSSTNEFLSEAHTPPQFEERVFHFTQENIARLKAKANSESETDRNISSLQALLAHIWVAFMRARHSDPNKETSYWLAIGNRARLNPPLPEAYFGNSVQPRFVSTTAGELLERGLGWGASLLNQMVVSHDEVAIKSYWETWMEKPVLASPYTTLVSGGSPRFDMYCNDFGWGQPIGVRSGISNKLDGKITAIPGRVKGSVDIEACFSLETLNAMGDDAEFMEVVTVLLPFQNDVI</sequence>
<dbReference type="AlphaFoldDB" id="A0A200QZE3"/>